<dbReference type="KEGG" id="snep:Enr13x_27980"/>
<sequence length="29" mass="3547">MSRYYFEVQRSGLQREQSQKLVLLTTKKE</sequence>
<evidence type="ECO:0000313" key="1">
    <source>
        <dbReference type="EMBL" id="QDV42946.1"/>
    </source>
</evidence>
<gene>
    <name evidence="1" type="ORF">Enr13x_27980</name>
</gene>
<reference evidence="1 2" key="1">
    <citation type="submission" date="2019-03" db="EMBL/GenBank/DDBJ databases">
        <title>Deep-cultivation of Planctomycetes and their phenomic and genomic characterization uncovers novel biology.</title>
        <authorList>
            <person name="Wiegand S."/>
            <person name="Jogler M."/>
            <person name="Boedeker C."/>
            <person name="Pinto D."/>
            <person name="Vollmers J."/>
            <person name="Rivas-Marin E."/>
            <person name="Kohn T."/>
            <person name="Peeters S.H."/>
            <person name="Heuer A."/>
            <person name="Rast P."/>
            <person name="Oberbeckmann S."/>
            <person name="Bunk B."/>
            <person name="Jeske O."/>
            <person name="Meyerdierks A."/>
            <person name="Storesund J.E."/>
            <person name="Kallscheuer N."/>
            <person name="Luecker S."/>
            <person name="Lage O.M."/>
            <person name="Pohl T."/>
            <person name="Merkel B.J."/>
            <person name="Hornburger P."/>
            <person name="Mueller R.-W."/>
            <person name="Bruemmer F."/>
            <person name="Labrenz M."/>
            <person name="Spormann A.M."/>
            <person name="Op den Camp H."/>
            <person name="Overmann J."/>
            <person name="Amann R."/>
            <person name="Jetten M.S.M."/>
            <person name="Mascher T."/>
            <person name="Medema M.H."/>
            <person name="Devos D.P."/>
            <person name="Kaster A.-K."/>
            <person name="Ovreas L."/>
            <person name="Rohde M."/>
            <person name="Galperin M.Y."/>
            <person name="Jogler C."/>
        </authorList>
    </citation>
    <scope>NUCLEOTIDE SEQUENCE [LARGE SCALE GENOMIC DNA]</scope>
    <source>
        <strain evidence="1 2">Enr13</strain>
    </source>
</reference>
<proteinExistence type="predicted"/>
<name>A0A518HQ21_9BACT</name>
<organism evidence="1 2">
    <name type="scientific">Stieleria neptunia</name>
    <dbReference type="NCBI Taxonomy" id="2527979"/>
    <lineage>
        <taxon>Bacteria</taxon>
        <taxon>Pseudomonadati</taxon>
        <taxon>Planctomycetota</taxon>
        <taxon>Planctomycetia</taxon>
        <taxon>Pirellulales</taxon>
        <taxon>Pirellulaceae</taxon>
        <taxon>Stieleria</taxon>
    </lineage>
</organism>
<evidence type="ECO:0000313" key="2">
    <source>
        <dbReference type="Proteomes" id="UP000319004"/>
    </source>
</evidence>
<dbReference type="AlphaFoldDB" id="A0A518HQ21"/>
<dbReference type="Proteomes" id="UP000319004">
    <property type="component" value="Chromosome"/>
</dbReference>
<protein>
    <submittedName>
        <fullName evidence="1">Uncharacterized protein</fullName>
    </submittedName>
</protein>
<keyword evidence="2" id="KW-1185">Reference proteome</keyword>
<dbReference type="EMBL" id="CP037423">
    <property type="protein sequence ID" value="QDV42946.1"/>
    <property type="molecule type" value="Genomic_DNA"/>
</dbReference>
<accession>A0A518HQ21</accession>